<dbReference type="SUPFAM" id="SSF54791">
    <property type="entry name" value="Eukaryotic type KH-domain (KH-domain type I)"/>
    <property type="match status" value="1"/>
</dbReference>
<reference evidence="8" key="1">
    <citation type="submission" date="2016-11" db="UniProtKB">
        <authorList>
            <consortium name="WormBaseParasite"/>
        </authorList>
    </citation>
    <scope>IDENTIFICATION</scope>
</reference>
<dbReference type="AlphaFoldDB" id="A0A1I7YUZ0"/>
<keyword evidence="3" id="KW-0175">Coiled coil</keyword>
<dbReference type="Proteomes" id="UP000095287">
    <property type="component" value="Unplaced"/>
</dbReference>
<protein>
    <submittedName>
        <fullName evidence="8">KH domain-containing protein</fullName>
    </submittedName>
</protein>
<feature type="compositionally biased region" description="Polar residues" evidence="5">
    <location>
        <begin position="369"/>
        <end position="380"/>
    </location>
</feature>
<evidence type="ECO:0000256" key="3">
    <source>
        <dbReference type="ARBA" id="ARBA00023054"/>
    </source>
</evidence>
<dbReference type="GO" id="GO:0005737">
    <property type="term" value="C:cytoplasm"/>
    <property type="evidence" value="ECO:0007669"/>
    <property type="project" value="TreeGrafter"/>
</dbReference>
<evidence type="ECO:0000259" key="6">
    <source>
        <dbReference type="SMART" id="SM00322"/>
    </source>
</evidence>
<feature type="compositionally biased region" description="Polar residues" evidence="5">
    <location>
        <begin position="242"/>
        <end position="252"/>
    </location>
</feature>
<dbReference type="InterPro" id="IPR004088">
    <property type="entry name" value="KH_dom_type_1"/>
</dbReference>
<keyword evidence="2" id="KW-0040">ANK repeat</keyword>
<feature type="compositionally biased region" description="Basic and acidic residues" evidence="5">
    <location>
        <begin position="208"/>
        <end position="218"/>
    </location>
</feature>
<feature type="region of interest" description="Disordered" evidence="5">
    <location>
        <begin position="350"/>
        <end position="415"/>
    </location>
</feature>
<dbReference type="InterPro" id="IPR051631">
    <property type="entry name" value="Ankyrin-KH/SAM_domain"/>
</dbReference>
<feature type="compositionally biased region" description="Pro residues" evidence="5">
    <location>
        <begin position="354"/>
        <end position="365"/>
    </location>
</feature>
<feature type="region of interest" description="Disordered" evidence="5">
    <location>
        <begin position="1"/>
        <end position="38"/>
    </location>
</feature>
<dbReference type="PROSITE" id="PS50084">
    <property type="entry name" value="KH_TYPE_1"/>
    <property type="match status" value="1"/>
</dbReference>
<keyword evidence="4" id="KW-0694">RNA-binding</keyword>
<proteinExistence type="predicted"/>
<dbReference type="InterPro" id="IPR036612">
    <property type="entry name" value="KH_dom_type_1_sf"/>
</dbReference>
<feature type="compositionally biased region" description="Low complexity" evidence="5">
    <location>
        <begin position="273"/>
        <end position="282"/>
    </location>
</feature>
<feature type="region of interest" description="Disordered" evidence="5">
    <location>
        <begin position="242"/>
        <end position="282"/>
    </location>
</feature>
<evidence type="ECO:0000256" key="2">
    <source>
        <dbReference type="ARBA" id="ARBA00023043"/>
    </source>
</evidence>
<sequence>MSTEQGPKKRRGRKKNSSSSAPSLEVSPEETTTGGKCRTLSLNSSQIGRVIGRSGLNINAIRDATQAVIEVQKSSFRNDGHRDVIIKGTDQSVSHAVEIIELMLKEQDDDVEKIIERVMHPDAVEQPGRTATSNAPHKKKIVFVPARSHEDVFDPAPPSAPTVSRDRTKSSSAISSSLESKSIRALAGGAKTPPPAKASSSTSMAIPDAHKSASAHDRFESHSYNNPFLTFVDRHRSLSNTIASETASTSPSWDKAVRGRFPTQRSGNMKPPSQSSSCESSQAIPDIKPNIDTLTDKLVAAGLVSPVNSSAASLKSDFETFLAEDRRPTLFPRLEDLLMNSAVRANHLRNLKPANPPSTPAPLPLNSPSYVSTHPNQFRSRTPPKKEAEPDPGWNPFLSPRPSRDKIAPRHRAEPPCLVSPLGGNPQPHCIYPTPAGSPCPCCRDASDQTEHYRFQNGSRLPLGSYSYLPPAPTSNPFEVDREPRLHLPDNVFRYESQCRGPSLPVQRSASASDASPFGVHRSPFQFPIWGIHMTPNIGHYRSDEEITDCDGQDPLSPSPQPQSSVSAISGYSEELDRIWDVKRPEIPK</sequence>
<feature type="region of interest" description="Disordered" evidence="5">
    <location>
        <begin position="542"/>
        <end position="572"/>
    </location>
</feature>
<evidence type="ECO:0000256" key="4">
    <source>
        <dbReference type="PROSITE-ProRule" id="PRU00117"/>
    </source>
</evidence>
<dbReference type="PANTHER" id="PTHR23206:SF8">
    <property type="entry name" value="ANKYRIN REPEAT AND KH DOMAIN-CONTAINING 1"/>
    <property type="match status" value="1"/>
</dbReference>
<dbReference type="WBParaSite" id="L893_g19983.t1">
    <property type="protein sequence ID" value="L893_g19983.t1"/>
    <property type="gene ID" value="L893_g19983"/>
</dbReference>
<dbReference type="GO" id="GO:0045087">
    <property type="term" value="P:innate immune response"/>
    <property type="evidence" value="ECO:0007669"/>
    <property type="project" value="TreeGrafter"/>
</dbReference>
<feature type="region of interest" description="Disordered" evidence="5">
    <location>
        <begin position="147"/>
        <end position="218"/>
    </location>
</feature>
<evidence type="ECO:0000256" key="5">
    <source>
        <dbReference type="SAM" id="MobiDB-lite"/>
    </source>
</evidence>
<keyword evidence="1" id="KW-0677">Repeat</keyword>
<evidence type="ECO:0000313" key="7">
    <source>
        <dbReference type="Proteomes" id="UP000095287"/>
    </source>
</evidence>
<feature type="domain" description="K Homology" evidence="6">
    <location>
        <begin position="34"/>
        <end position="105"/>
    </location>
</feature>
<name>A0A1I7YUZ0_9BILA</name>
<feature type="compositionally biased region" description="Low complexity" evidence="5">
    <location>
        <begin position="170"/>
        <end position="203"/>
    </location>
</feature>
<evidence type="ECO:0000256" key="1">
    <source>
        <dbReference type="ARBA" id="ARBA00022737"/>
    </source>
</evidence>
<dbReference type="Gene3D" id="3.30.1370.10">
    <property type="entry name" value="K Homology domain, type 1"/>
    <property type="match status" value="1"/>
</dbReference>
<dbReference type="Pfam" id="PF00013">
    <property type="entry name" value="KH_1"/>
    <property type="match status" value="1"/>
</dbReference>
<feature type="compositionally biased region" description="Basic and acidic residues" evidence="5">
    <location>
        <begin position="402"/>
        <end position="414"/>
    </location>
</feature>
<dbReference type="PANTHER" id="PTHR23206">
    <property type="entry name" value="MASK PROTEIN"/>
    <property type="match status" value="1"/>
</dbReference>
<dbReference type="InterPro" id="IPR004087">
    <property type="entry name" value="KH_dom"/>
</dbReference>
<accession>A0A1I7YUZ0</accession>
<keyword evidence="7" id="KW-1185">Reference proteome</keyword>
<evidence type="ECO:0000313" key="8">
    <source>
        <dbReference type="WBParaSite" id="L893_g19983.t1"/>
    </source>
</evidence>
<organism evidence="7 8">
    <name type="scientific">Steinernema glaseri</name>
    <dbReference type="NCBI Taxonomy" id="37863"/>
    <lineage>
        <taxon>Eukaryota</taxon>
        <taxon>Metazoa</taxon>
        <taxon>Ecdysozoa</taxon>
        <taxon>Nematoda</taxon>
        <taxon>Chromadorea</taxon>
        <taxon>Rhabditida</taxon>
        <taxon>Tylenchina</taxon>
        <taxon>Panagrolaimomorpha</taxon>
        <taxon>Strongyloidoidea</taxon>
        <taxon>Steinernematidae</taxon>
        <taxon>Steinernema</taxon>
    </lineage>
</organism>
<dbReference type="GO" id="GO:0003723">
    <property type="term" value="F:RNA binding"/>
    <property type="evidence" value="ECO:0007669"/>
    <property type="project" value="UniProtKB-UniRule"/>
</dbReference>
<dbReference type="SMART" id="SM00322">
    <property type="entry name" value="KH"/>
    <property type="match status" value="1"/>
</dbReference>
<feature type="compositionally biased region" description="Low complexity" evidence="5">
    <location>
        <begin position="17"/>
        <end position="30"/>
    </location>
</feature>